<dbReference type="Proteomes" id="UP000193778">
    <property type="component" value="Unassembled WGS sequence"/>
</dbReference>
<reference evidence="2" key="1">
    <citation type="submission" date="2017-03" db="EMBL/GenBank/DDBJ databases">
        <authorList>
            <person name="Rodrigo-Torres L."/>
            <person name="Arahal R.D."/>
            <person name="Lucena T."/>
        </authorList>
    </citation>
    <scope>NUCLEOTIDE SEQUENCE [LARGE SCALE GENOMIC DNA]</scope>
    <source>
        <strain evidence="2">CECT 8411</strain>
    </source>
</reference>
<protein>
    <submittedName>
        <fullName evidence="1">Uncharacterized protein</fullName>
    </submittedName>
</protein>
<sequence>MLMLLGELITLGALGVLLAGAAAKALEAEKVRVRADAKKNKRGR</sequence>
<organism evidence="1 2">
    <name type="scientific">Ruegeria meonggei</name>
    <dbReference type="NCBI Taxonomy" id="1446476"/>
    <lineage>
        <taxon>Bacteria</taxon>
        <taxon>Pseudomonadati</taxon>
        <taxon>Pseudomonadota</taxon>
        <taxon>Alphaproteobacteria</taxon>
        <taxon>Rhodobacterales</taxon>
        <taxon>Roseobacteraceae</taxon>
        <taxon>Ruegeria</taxon>
    </lineage>
</organism>
<dbReference type="RefSeq" id="WP_268808299.1">
    <property type="nucleotide sequence ID" value="NZ_FWFP01000002.1"/>
</dbReference>
<evidence type="ECO:0000313" key="1">
    <source>
        <dbReference type="EMBL" id="SLN18237.1"/>
    </source>
</evidence>
<dbReference type="EMBL" id="FWFP01000002">
    <property type="protein sequence ID" value="SLN18237.1"/>
    <property type="molecule type" value="Genomic_DNA"/>
</dbReference>
<evidence type="ECO:0000313" key="2">
    <source>
        <dbReference type="Proteomes" id="UP000193778"/>
    </source>
</evidence>
<name>A0A1X6YE48_9RHOB</name>
<keyword evidence="2" id="KW-1185">Reference proteome</keyword>
<accession>A0A1X6YE48</accession>
<dbReference type="AlphaFoldDB" id="A0A1X6YE48"/>
<gene>
    <name evidence="1" type="ORF">RUM8411_00585</name>
</gene>
<proteinExistence type="predicted"/>